<evidence type="ECO:0000256" key="2">
    <source>
        <dbReference type="ARBA" id="ARBA00022448"/>
    </source>
</evidence>
<feature type="domain" description="Protein export membrane protein SecD/SecF C-terminal" evidence="11">
    <location>
        <begin position="360"/>
        <end position="533"/>
    </location>
</feature>
<feature type="domain" description="SecDF P1 head subdomain" evidence="13">
    <location>
        <begin position="247"/>
        <end position="357"/>
    </location>
</feature>
<dbReference type="GO" id="GO:0015450">
    <property type="term" value="F:protein-transporting ATPase activity"/>
    <property type="evidence" value="ECO:0007669"/>
    <property type="project" value="InterPro"/>
</dbReference>
<dbReference type="Pfam" id="PF21760">
    <property type="entry name" value="SecD_1st"/>
    <property type="match status" value="1"/>
</dbReference>
<feature type="compositionally biased region" description="Acidic residues" evidence="10">
    <location>
        <begin position="140"/>
        <end position="150"/>
    </location>
</feature>
<feature type="transmembrane region" description="Helical" evidence="9">
    <location>
        <begin position="403"/>
        <end position="425"/>
    </location>
</feature>
<evidence type="ECO:0000256" key="3">
    <source>
        <dbReference type="ARBA" id="ARBA00022475"/>
    </source>
</evidence>
<protein>
    <recommendedName>
        <fullName evidence="9">Protein translocase subunit SecD</fullName>
    </recommendedName>
</protein>
<dbReference type="RefSeq" id="WP_218113688.1">
    <property type="nucleotide sequence ID" value="NZ_CAJVAP010000001.1"/>
</dbReference>
<keyword evidence="7 9" id="KW-0811">Translocation</keyword>
<evidence type="ECO:0000256" key="4">
    <source>
        <dbReference type="ARBA" id="ARBA00022692"/>
    </source>
</evidence>
<dbReference type="AlphaFoldDB" id="A0A916JR64"/>
<feature type="compositionally biased region" description="Acidic residues" evidence="10">
    <location>
        <begin position="159"/>
        <end position="181"/>
    </location>
</feature>
<name>A0A916JR64_9MICO</name>
<proteinExistence type="inferred from homology"/>
<feature type="region of interest" description="Disordered" evidence="10">
    <location>
        <begin position="566"/>
        <end position="617"/>
    </location>
</feature>
<comment type="function">
    <text evidence="9">Part of the Sec protein translocase complex. Interacts with the SecYEG preprotein conducting channel. SecDF uses the proton motive force (PMF) to complete protein translocation after the ATP-dependent function of SecA.</text>
</comment>
<dbReference type="PANTHER" id="PTHR30081:SF1">
    <property type="entry name" value="PROTEIN TRANSLOCASE SUBUNIT SECD"/>
    <property type="match status" value="1"/>
</dbReference>
<evidence type="ECO:0000259" key="13">
    <source>
        <dbReference type="Pfam" id="PF22599"/>
    </source>
</evidence>
<evidence type="ECO:0000256" key="9">
    <source>
        <dbReference type="HAMAP-Rule" id="MF_01463"/>
    </source>
</evidence>
<evidence type="ECO:0000313" key="14">
    <source>
        <dbReference type="EMBL" id="CAG7596027.1"/>
    </source>
</evidence>
<evidence type="ECO:0000259" key="11">
    <source>
        <dbReference type="Pfam" id="PF02355"/>
    </source>
</evidence>
<sequence>MASTPAVKRARGSLIALLVILVGLVGVISIGVFRGEATWTPKLALDLQGGTQIILAAQQSTGEAVSGEQLDQAVSIIRQRVDAAGVSESEIATQGSQNISVSIPGKADEATLQRIEASAQLDFRPVLAAADGTPTTDASTETDADGDDAAGDGTVAEDSAAEDPAAEDSGAEDAAAEDATDTDAATDTGARDPDPIPETAYDEAWLTDALVEEFNAFECTPESTAGLSEAPGDRPLITCENDLPIKYILGPVELSGDVIEDATAQLETTSTGATTGQWAVQMKMNDEGTQTFGEISQRMYGAQSPLDQFAFVLDGQVLSAPTMNAQILNGRPSITGNFTQDSAEALADQLKFGALPIGFTVQSQEDISATLGSNQLQAGLLAGLIGLLLVVVYSMFQYRALGSITILSLAIAGVLTYLLLTYFSWRQGYRLSLAGIAGIIVAVGFTADSFIVYFERIRDALRDGFALEQAVEQGWKRAFRTVLASDGINFLAAAILFILAVGSVQGFAFTLGLTTLVDVLVVALFTHPMVVLLARTRFYADGHPLSGLDPQRLGAVYRGRAQFREPTAGKKGAAAKKSTGAAKEAQRRQTIAERKALEAARGQGEAVGASTTTGKES</sequence>
<keyword evidence="8 9" id="KW-0472">Membrane</keyword>
<keyword evidence="6 9" id="KW-1133">Transmembrane helix</keyword>
<evidence type="ECO:0000256" key="8">
    <source>
        <dbReference type="ARBA" id="ARBA00023136"/>
    </source>
</evidence>
<evidence type="ECO:0000313" key="15">
    <source>
        <dbReference type="Proteomes" id="UP000693892"/>
    </source>
</evidence>
<feature type="transmembrane region" description="Helical" evidence="9">
    <location>
        <begin position="507"/>
        <end position="534"/>
    </location>
</feature>
<dbReference type="NCBIfam" id="TIGR01129">
    <property type="entry name" value="secD"/>
    <property type="match status" value="1"/>
</dbReference>
<dbReference type="Pfam" id="PF02355">
    <property type="entry name" value="SecD_SecF_C"/>
    <property type="match status" value="1"/>
</dbReference>
<evidence type="ECO:0000256" key="5">
    <source>
        <dbReference type="ARBA" id="ARBA00022927"/>
    </source>
</evidence>
<dbReference type="InterPro" id="IPR048634">
    <property type="entry name" value="SecD_SecF_C"/>
</dbReference>
<dbReference type="Proteomes" id="UP000693892">
    <property type="component" value="Unassembled WGS sequence"/>
</dbReference>
<keyword evidence="15" id="KW-1185">Reference proteome</keyword>
<evidence type="ECO:0000256" key="10">
    <source>
        <dbReference type="SAM" id="MobiDB-lite"/>
    </source>
</evidence>
<dbReference type="HAMAP" id="MF_01463_B">
    <property type="entry name" value="SecD_B"/>
    <property type="match status" value="1"/>
</dbReference>
<feature type="compositionally biased region" description="Basic and acidic residues" evidence="10">
    <location>
        <begin position="584"/>
        <end position="598"/>
    </location>
</feature>
<evidence type="ECO:0000256" key="1">
    <source>
        <dbReference type="ARBA" id="ARBA00004651"/>
    </source>
</evidence>
<gene>
    <name evidence="9 14" type="primary">secD</name>
    <name evidence="14" type="ORF">LEUCIP111803_00068</name>
</gene>
<feature type="transmembrane region" description="Helical" evidence="9">
    <location>
        <begin position="431"/>
        <end position="454"/>
    </location>
</feature>
<dbReference type="NCBIfam" id="TIGR00916">
    <property type="entry name" value="2A0604s01"/>
    <property type="match status" value="1"/>
</dbReference>
<dbReference type="PANTHER" id="PTHR30081">
    <property type="entry name" value="PROTEIN-EXPORT MEMBRANE PROTEIN SEC"/>
    <property type="match status" value="1"/>
</dbReference>
<dbReference type="GO" id="GO:0005886">
    <property type="term" value="C:plasma membrane"/>
    <property type="evidence" value="ECO:0007669"/>
    <property type="project" value="UniProtKB-SubCell"/>
</dbReference>
<comment type="subcellular location">
    <subcellularLocation>
        <location evidence="1 9">Cell membrane</location>
        <topology evidence="1 9">Multi-pass membrane protein</topology>
    </subcellularLocation>
</comment>
<keyword evidence="5 9" id="KW-0653">Protein transport</keyword>
<feature type="region of interest" description="Disordered" evidence="10">
    <location>
        <begin position="126"/>
        <end position="198"/>
    </location>
</feature>
<accession>A0A916JR64</accession>
<dbReference type="InterPro" id="IPR055344">
    <property type="entry name" value="SecD_SecF_C_bact"/>
</dbReference>
<reference evidence="14" key="1">
    <citation type="submission" date="2021-06" db="EMBL/GenBank/DDBJ databases">
        <authorList>
            <person name="Criscuolo A."/>
        </authorList>
    </citation>
    <scope>NUCLEOTIDE SEQUENCE</scope>
    <source>
        <strain evidence="14">CIP111803</strain>
    </source>
</reference>
<dbReference type="EMBL" id="CAJVAP010000001">
    <property type="protein sequence ID" value="CAG7596027.1"/>
    <property type="molecule type" value="Genomic_DNA"/>
</dbReference>
<comment type="caution">
    <text evidence="14">The sequence shown here is derived from an EMBL/GenBank/DDBJ whole genome shotgun (WGS) entry which is preliminary data.</text>
</comment>
<evidence type="ECO:0000256" key="6">
    <source>
        <dbReference type="ARBA" id="ARBA00022989"/>
    </source>
</evidence>
<organism evidence="14 15">
    <name type="scientific">Leucobacter soli</name>
    <dbReference type="NCBI Taxonomy" id="2812850"/>
    <lineage>
        <taxon>Bacteria</taxon>
        <taxon>Bacillati</taxon>
        <taxon>Actinomycetota</taxon>
        <taxon>Actinomycetes</taxon>
        <taxon>Micrococcales</taxon>
        <taxon>Microbacteriaceae</taxon>
        <taxon>Leucobacter</taxon>
    </lineage>
</organism>
<evidence type="ECO:0000259" key="12">
    <source>
        <dbReference type="Pfam" id="PF21760"/>
    </source>
</evidence>
<dbReference type="GO" id="GO:0043952">
    <property type="term" value="P:protein transport by the Sec complex"/>
    <property type="evidence" value="ECO:0007669"/>
    <property type="project" value="UniProtKB-UniRule"/>
</dbReference>
<feature type="domain" description="Protein translocase subunit SecDF P1" evidence="12">
    <location>
        <begin position="70"/>
        <end position="126"/>
    </location>
</feature>
<dbReference type="InterPro" id="IPR005791">
    <property type="entry name" value="SecD"/>
</dbReference>
<dbReference type="InterPro" id="IPR048631">
    <property type="entry name" value="SecD_1st"/>
</dbReference>
<feature type="transmembrane region" description="Helical" evidence="9">
    <location>
        <begin position="12"/>
        <end position="33"/>
    </location>
</feature>
<dbReference type="InterPro" id="IPR054384">
    <property type="entry name" value="SecDF_P1_head"/>
</dbReference>
<feature type="transmembrane region" description="Helical" evidence="9">
    <location>
        <begin position="376"/>
        <end position="396"/>
    </location>
</feature>
<evidence type="ECO:0000256" key="7">
    <source>
        <dbReference type="ARBA" id="ARBA00023010"/>
    </source>
</evidence>
<keyword evidence="4 9" id="KW-0812">Transmembrane</keyword>
<comment type="similarity">
    <text evidence="9">Belongs to the SecD/SecF family. SecD subfamily.</text>
</comment>
<dbReference type="GO" id="GO:0065002">
    <property type="term" value="P:intracellular protein transmembrane transport"/>
    <property type="evidence" value="ECO:0007669"/>
    <property type="project" value="UniProtKB-UniRule"/>
</dbReference>
<feature type="transmembrane region" description="Helical" evidence="9">
    <location>
        <begin position="482"/>
        <end position="501"/>
    </location>
</feature>
<dbReference type="InterPro" id="IPR022813">
    <property type="entry name" value="SecD/SecF_arch_bac"/>
</dbReference>
<keyword evidence="3 9" id="KW-1003">Cell membrane</keyword>
<dbReference type="Pfam" id="PF22599">
    <property type="entry name" value="SecDF_P1_head"/>
    <property type="match status" value="1"/>
</dbReference>
<keyword evidence="2 9" id="KW-0813">Transport</keyword>
<feature type="compositionally biased region" description="Low complexity" evidence="10">
    <location>
        <begin position="569"/>
        <end position="583"/>
    </location>
</feature>
<comment type="subunit">
    <text evidence="9">Forms a complex with SecF. Part of the essential Sec protein translocation apparatus which comprises SecA, SecYEG and auxiliary proteins SecDF. Other proteins may also be involved.</text>
</comment>
<dbReference type="GO" id="GO:0006605">
    <property type="term" value="P:protein targeting"/>
    <property type="evidence" value="ECO:0007669"/>
    <property type="project" value="UniProtKB-UniRule"/>
</dbReference>